<comment type="caution">
    <text evidence="2">The sequence shown here is derived from an EMBL/GenBank/DDBJ whole genome shotgun (WGS) entry which is preliminary data.</text>
</comment>
<dbReference type="EMBL" id="JAAQHG020000038">
    <property type="protein sequence ID" value="KAL1583151.1"/>
    <property type="molecule type" value="Genomic_DNA"/>
</dbReference>
<feature type="region of interest" description="Disordered" evidence="1">
    <location>
        <begin position="37"/>
        <end position="72"/>
    </location>
</feature>
<evidence type="ECO:0000256" key="1">
    <source>
        <dbReference type="SAM" id="MobiDB-lite"/>
    </source>
</evidence>
<evidence type="ECO:0000313" key="3">
    <source>
        <dbReference type="Proteomes" id="UP000803884"/>
    </source>
</evidence>
<accession>A0AB34KHD8</accession>
<dbReference type="Gene3D" id="1.25.40.10">
    <property type="entry name" value="Tetratricopeptide repeat domain"/>
    <property type="match status" value="1"/>
</dbReference>
<dbReference type="InterPro" id="IPR011990">
    <property type="entry name" value="TPR-like_helical_dom_sf"/>
</dbReference>
<proteinExistence type="predicted"/>
<evidence type="ECO:0000313" key="2">
    <source>
        <dbReference type="EMBL" id="KAL1583151.1"/>
    </source>
</evidence>
<organism evidence="2 3">
    <name type="scientific">Cladosporium halotolerans</name>
    <dbReference type="NCBI Taxonomy" id="1052096"/>
    <lineage>
        <taxon>Eukaryota</taxon>
        <taxon>Fungi</taxon>
        <taxon>Dikarya</taxon>
        <taxon>Ascomycota</taxon>
        <taxon>Pezizomycotina</taxon>
        <taxon>Dothideomycetes</taxon>
        <taxon>Dothideomycetidae</taxon>
        <taxon>Cladosporiales</taxon>
        <taxon>Cladosporiaceae</taxon>
        <taxon>Cladosporium</taxon>
    </lineage>
</organism>
<dbReference type="RefSeq" id="XP_069226258.1">
    <property type="nucleotide sequence ID" value="XM_069376518.1"/>
</dbReference>
<feature type="compositionally biased region" description="Polar residues" evidence="1">
    <location>
        <begin position="37"/>
        <end position="49"/>
    </location>
</feature>
<feature type="compositionally biased region" description="Basic and acidic residues" evidence="1">
    <location>
        <begin position="59"/>
        <end position="72"/>
    </location>
</feature>
<name>A0AB34KHD8_9PEZI</name>
<protein>
    <submittedName>
        <fullName evidence="2">Uncharacterized protein</fullName>
    </submittedName>
</protein>
<dbReference type="PROSITE" id="PS51257">
    <property type="entry name" value="PROKAR_LIPOPROTEIN"/>
    <property type="match status" value="1"/>
</dbReference>
<keyword evidence="3" id="KW-1185">Reference proteome</keyword>
<gene>
    <name evidence="2" type="ORF">WHR41_07914</name>
</gene>
<sequence length="637" mass="72572">MLPGRLALSPWRSSAPAACSLCACRCGSTFRARPFSTSRASDAQAAPSTRNKDRTRRALSPEHARKWQENRKERRSLEIQLRQLQLRWAQREGFLRKDGAQVESFLTSFATFSETNKLRVGSEAPLPFQDLAKDHSMTPMDLLTLSFVLLANELSEGDRYWGRKLLDAMSAAGYLEATIRIVNNALLSAKHQPGLLRNASVAVERGRLQKAAREGLSSRAMVLEGKVAYFLGDHDTAIKWWWRAIEGAVEKSTSDISMIVAGNKSMARDVSRIDRSDLSTPWIELIEAHFDRSLKGRDEWGLCEKAIQIGLEQEDPTAFYYAATYHKKRHEDGTHLPTSDWLYYMTKAAASGVPKAAYELGVYYAESGWKYIEDEPPDHVKPTPFDTYPGSGATTFEGFWGIISRLFAAPPSAIQIEREQIFHTASWPETPEKRARLAHYWLEIAQGYCYAPAYLYMAKLCMQETLWAGARAPTEALGLSSKRYLYRSKEDEADAHFSGELKTWEVPEGEKDPRNPFYDLDDAKKNLVEVCHARNAVRQRKKNIDRHAQRTGTKNVDWEDLDFEDRGNIRKIHPSTIRFLNNMDVYEMWAAESDGLINEAHDICDYMGWTLYDDQQGLLYKASMARNSNVWRELYSV</sequence>
<dbReference type="GeneID" id="96009356"/>
<dbReference type="Proteomes" id="UP000803884">
    <property type="component" value="Unassembled WGS sequence"/>
</dbReference>
<reference evidence="2 3" key="1">
    <citation type="journal article" date="2020" name="Microbiol. Resour. Announc.">
        <title>Draft Genome Sequence of a Cladosporium Species Isolated from the Mesophotic Ascidian Didemnum maculosum.</title>
        <authorList>
            <person name="Gioti A."/>
            <person name="Siaperas R."/>
            <person name="Nikolaivits E."/>
            <person name="Le Goff G."/>
            <person name="Ouazzani J."/>
            <person name="Kotoulas G."/>
            <person name="Topakas E."/>
        </authorList>
    </citation>
    <scope>NUCLEOTIDE SEQUENCE [LARGE SCALE GENOMIC DNA]</scope>
    <source>
        <strain evidence="2 3">TM138-S3</strain>
    </source>
</reference>
<dbReference type="AlphaFoldDB" id="A0AB34KHD8"/>